<feature type="region of interest" description="Disordered" evidence="12">
    <location>
        <begin position="289"/>
        <end position="325"/>
    </location>
</feature>
<evidence type="ECO:0000259" key="15">
    <source>
        <dbReference type="Pfam" id="PF07715"/>
    </source>
</evidence>
<dbReference type="Pfam" id="PF07715">
    <property type="entry name" value="Plug"/>
    <property type="match status" value="1"/>
</dbReference>
<feature type="domain" description="TonB-dependent receptor-like beta-barrel" evidence="14">
    <location>
        <begin position="288"/>
        <end position="687"/>
    </location>
</feature>
<keyword evidence="13" id="KW-0732">Signal</keyword>
<keyword evidence="7 10" id="KW-0472">Membrane</keyword>
<dbReference type="InterPro" id="IPR000531">
    <property type="entry name" value="Beta-barrel_TonB"/>
</dbReference>
<dbReference type="InterPro" id="IPR012910">
    <property type="entry name" value="Plug_dom"/>
</dbReference>
<evidence type="ECO:0000256" key="10">
    <source>
        <dbReference type="PROSITE-ProRule" id="PRU01360"/>
    </source>
</evidence>
<evidence type="ECO:0000256" key="7">
    <source>
        <dbReference type="ARBA" id="ARBA00023136"/>
    </source>
</evidence>
<dbReference type="PANTHER" id="PTHR30069">
    <property type="entry name" value="TONB-DEPENDENT OUTER MEMBRANE RECEPTOR"/>
    <property type="match status" value="1"/>
</dbReference>
<dbReference type="EMBL" id="CP065997">
    <property type="protein sequence ID" value="QQB38335.1"/>
    <property type="molecule type" value="Genomic_DNA"/>
</dbReference>
<proteinExistence type="inferred from homology"/>
<evidence type="ECO:0000313" key="16">
    <source>
        <dbReference type="EMBL" id="QQB38335.1"/>
    </source>
</evidence>
<dbReference type="GO" id="GO:0044718">
    <property type="term" value="P:siderophore transmembrane transport"/>
    <property type="evidence" value="ECO:0007669"/>
    <property type="project" value="TreeGrafter"/>
</dbReference>
<organism evidence="16 17">
    <name type="scientific">Achromobacter deleyi</name>
    <dbReference type="NCBI Taxonomy" id="1353891"/>
    <lineage>
        <taxon>Bacteria</taxon>
        <taxon>Pseudomonadati</taxon>
        <taxon>Pseudomonadota</taxon>
        <taxon>Betaproteobacteria</taxon>
        <taxon>Burkholderiales</taxon>
        <taxon>Alcaligenaceae</taxon>
        <taxon>Achromobacter</taxon>
    </lineage>
</organism>
<evidence type="ECO:0000259" key="14">
    <source>
        <dbReference type="Pfam" id="PF00593"/>
    </source>
</evidence>
<evidence type="ECO:0000256" key="5">
    <source>
        <dbReference type="ARBA" id="ARBA00022692"/>
    </source>
</evidence>
<dbReference type="SUPFAM" id="SSF56935">
    <property type="entry name" value="Porins"/>
    <property type="match status" value="1"/>
</dbReference>
<comment type="subcellular location">
    <subcellularLocation>
        <location evidence="1 10">Cell outer membrane</location>
        <topology evidence="1 10">Multi-pass membrane protein</topology>
    </subcellularLocation>
</comment>
<dbReference type="Proteomes" id="UP000595231">
    <property type="component" value="Chromosome"/>
</dbReference>
<gene>
    <name evidence="16" type="ORF">I6I07_26925</name>
</gene>
<sequence>MPLAMSFAFPSRTPSRFRLAALAAALTAAGATQAQTTAPADHTATLPAITVIDRSNQGSMRPGALRDELVKTESISERAIAKAGATNINEALDKNPGIAVQVECSICNVRNVLLNNLPGRYTTMMIDGVPIFSSVSSAYGLDSVSVYGVERIDIARGAGASLIAPEALSGSVNIVTKRPTEAENRARAQVGSYGSRQGDAYLARPFEGGAITATLNYNKHDSVDADHNGISEYTGYDRRLGGVGFFLDDAGGFKVRGRVDVVNEKRGGGALGNDYSAIKHSTRGNPFDWRQGVHGSPDRDGWVNPSDGSIEPYDEGPGGDRGGRGGMSEIIFTDRLQFISTAEKSFGDSVLRLAVGAAQHKQDSFYEQATYIARQKQYYAEASWQTPIAGWLTTAGANLRYEDLKSHGSMEDGTPVQGVDDYLYRTPALFLQAYRTFLDDALEINGSVRYDRHNVFGGITSPRLNALYHHTERLASRFSVGKGFRAPTSFFEQEHGILNTIHIDRQITKPEESFNASYALNYADDRLAVTGSYNYNHIKNFAMLDPDQHDAAGNDITVFSSARQPVIVQGVDLTMSYLVTPALSVMAAAEAFNYRFPAKTLIFARPNAKAYLGLDYDRGDFDFNAKLVWTGPMNLRKFHDDGSGSPNRYDLDGHPKRDKSPGFFTLDLRGEYAVNKHFTLYAGVDNLFDYKQTDKESPLFVNGDGEPDVTQLWGPSRGRYLYAGTKVSF</sequence>
<dbReference type="Gene3D" id="2.170.130.10">
    <property type="entry name" value="TonB-dependent receptor, plug domain"/>
    <property type="match status" value="1"/>
</dbReference>
<evidence type="ECO:0000256" key="6">
    <source>
        <dbReference type="ARBA" id="ARBA00023077"/>
    </source>
</evidence>
<dbReference type="PROSITE" id="PS52016">
    <property type="entry name" value="TONB_DEPENDENT_REC_3"/>
    <property type="match status" value="1"/>
</dbReference>
<accession>A0A7T4B9T2</accession>
<dbReference type="AlphaFoldDB" id="A0A7T4B9T2"/>
<evidence type="ECO:0000256" key="8">
    <source>
        <dbReference type="ARBA" id="ARBA00023170"/>
    </source>
</evidence>
<dbReference type="Pfam" id="PF00593">
    <property type="entry name" value="TonB_dep_Rec_b-barrel"/>
    <property type="match status" value="1"/>
</dbReference>
<dbReference type="PANTHER" id="PTHR30069:SF57">
    <property type="entry name" value="TONB-DEPENDENT RECEPTOR"/>
    <property type="match status" value="1"/>
</dbReference>
<keyword evidence="9 10" id="KW-0998">Cell outer membrane</keyword>
<evidence type="ECO:0000256" key="11">
    <source>
        <dbReference type="RuleBase" id="RU003357"/>
    </source>
</evidence>
<name>A0A7T4B9T2_9BURK</name>
<keyword evidence="3 10" id="KW-0813">Transport</keyword>
<feature type="chain" id="PRO_5032819537" evidence="13">
    <location>
        <begin position="35"/>
        <end position="729"/>
    </location>
</feature>
<comment type="similarity">
    <text evidence="2 10 11">Belongs to the TonB-dependent receptor family.</text>
</comment>
<evidence type="ECO:0000256" key="2">
    <source>
        <dbReference type="ARBA" id="ARBA00009810"/>
    </source>
</evidence>
<protein>
    <submittedName>
        <fullName evidence="16">TonB-dependent receptor</fullName>
    </submittedName>
</protein>
<feature type="domain" description="TonB-dependent receptor plug" evidence="15">
    <location>
        <begin position="66"/>
        <end position="170"/>
    </location>
</feature>
<dbReference type="InterPro" id="IPR036942">
    <property type="entry name" value="Beta-barrel_TonB_sf"/>
</dbReference>
<reference evidence="16 17" key="1">
    <citation type="submission" date="2020-12" db="EMBL/GenBank/DDBJ databases">
        <title>FDA dAtabase for Regulatory Grade micrObial Sequences (FDA-ARGOS): Supporting development and validation of Infectious Disease Dx tests.</title>
        <authorList>
            <person name="Sproer C."/>
            <person name="Gronow S."/>
            <person name="Severitt S."/>
            <person name="Schroder I."/>
            <person name="Tallon L."/>
            <person name="Sadzewicz L."/>
            <person name="Zhao X."/>
            <person name="Boylan J."/>
            <person name="Ott S."/>
            <person name="Bowen H."/>
            <person name="Vavikolanu K."/>
            <person name="Mehta A."/>
            <person name="Aluvathingal J."/>
            <person name="Nadendla S."/>
            <person name="Lowell S."/>
            <person name="Myers T."/>
            <person name="Yan Y."/>
            <person name="Sichtig H."/>
        </authorList>
    </citation>
    <scope>NUCLEOTIDE SEQUENCE [LARGE SCALE GENOMIC DNA]</scope>
    <source>
        <strain evidence="16 17">FDAARGOS_1050</strain>
    </source>
</reference>
<dbReference type="GO" id="GO:0015344">
    <property type="term" value="F:siderophore uptake transmembrane transporter activity"/>
    <property type="evidence" value="ECO:0007669"/>
    <property type="project" value="TreeGrafter"/>
</dbReference>
<evidence type="ECO:0000256" key="4">
    <source>
        <dbReference type="ARBA" id="ARBA00022452"/>
    </source>
</evidence>
<evidence type="ECO:0000313" key="17">
    <source>
        <dbReference type="Proteomes" id="UP000595231"/>
    </source>
</evidence>
<keyword evidence="6 11" id="KW-0798">TonB box</keyword>
<evidence type="ECO:0000256" key="9">
    <source>
        <dbReference type="ARBA" id="ARBA00023237"/>
    </source>
</evidence>
<evidence type="ECO:0000256" key="12">
    <source>
        <dbReference type="SAM" id="MobiDB-lite"/>
    </source>
</evidence>
<dbReference type="InterPro" id="IPR039426">
    <property type="entry name" value="TonB-dep_rcpt-like"/>
</dbReference>
<evidence type="ECO:0000256" key="3">
    <source>
        <dbReference type="ARBA" id="ARBA00022448"/>
    </source>
</evidence>
<dbReference type="Gene3D" id="2.40.170.20">
    <property type="entry name" value="TonB-dependent receptor, beta-barrel domain"/>
    <property type="match status" value="1"/>
</dbReference>
<dbReference type="InterPro" id="IPR037066">
    <property type="entry name" value="Plug_dom_sf"/>
</dbReference>
<dbReference type="GO" id="GO:0009279">
    <property type="term" value="C:cell outer membrane"/>
    <property type="evidence" value="ECO:0007669"/>
    <property type="project" value="UniProtKB-SubCell"/>
</dbReference>
<keyword evidence="4 10" id="KW-1134">Transmembrane beta strand</keyword>
<keyword evidence="5 10" id="KW-0812">Transmembrane</keyword>
<keyword evidence="8 16" id="KW-0675">Receptor</keyword>
<evidence type="ECO:0000256" key="13">
    <source>
        <dbReference type="SAM" id="SignalP"/>
    </source>
</evidence>
<feature type="signal peptide" evidence="13">
    <location>
        <begin position="1"/>
        <end position="34"/>
    </location>
</feature>
<evidence type="ECO:0000256" key="1">
    <source>
        <dbReference type="ARBA" id="ARBA00004571"/>
    </source>
</evidence>